<protein>
    <submittedName>
        <fullName evidence="6">Efflux RND transporter periplasmic adaptor subunit</fullName>
    </submittedName>
</protein>
<dbReference type="Gene3D" id="2.40.30.170">
    <property type="match status" value="1"/>
</dbReference>
<dbReference type="Pfam" id="PF25917">
    <property type="entry name" value="BSH_RND"/>
    <property type="match status" value="1"/>
</dbReference>
<evidence type="ECO:0000259" key="4">
    <source>
        <dbReference type="Pfam" id="PF25917"/>
    </source>
</evidence>
<dbReference type="NCBIfam" id="TIGR01730">
    <property type="entry name" value="RND_mfp"/>
    <property type="match status" value="1"/>
</dbReference>
<reference evidence="6 7" key="1">
    <citation type="journal article" date="2018" name="Front. Microbiol.">
        <title>Phylogeny of Vibrio vulnificus from the Analysis of the Core-Genome: Implications for Intra-Species Taxonomy.</title>
        <authorList>
            <person name="Roig F.J."/>
            <person name="Gonzalez-Candelas F."/>
            <person name="Sanjuan E."/>
            <person name="Fouz B."/>
            <person name="Feil E.J."/>
            <person name="Llorens C."/>
            <person name="Baker-Austin C."/>
            <person name="Oliver J.D."/>
            <person name="Danin-Poleg Y."/>
            <person name="Gibas C.J."/>
            <person name="Kashi Y."/>
            <person name="Gulig P.A."/>
            <person name="Morrison S.S."/>
            <person name="Amaro C."/>
        </authorList>
    </citation>
    <scope>NUCLEOTIDE SEQUENCE [LARGE SCALE GENOMIC DNA]</scope>
    <source>
        <strain evidence="6 7">CECT4608</strain>
    </source>
</reference>
<gene>
    <name evidence="6" type="ORF">CRN52_01850</name>
</gene>
<dbReference type="Gene3D" id="2.40.420.20">
    <property type="match status" value="1"/>
</dbReference>
<dbReference type="InterPro" id="IPR006143">
    <property type="entry name" value="RND_pump_MFP"/>
</dbReference>
<dbReference type="PANTHER" id="PTHR30469:SF20">
    <property type="entry name" value="EFFLUX RND TRANSPORTER PERIPLASMIC ADAPTOR SUBUNIT"/>
    <property type="match status" value="1"/>
</dbReference>
<keyword evidence="3" id="KW-0813">Transport</keyword>
<evidence type="ECO:0000256" key="1">
    <source>
        <dbReference type="ARBA" id="ARBA00004196"/>
    </source>
</evidence>
<dbReference type="EMBL" id="PDGH01000026">
    <property type="protein sequence ID" value="POB49808.1"/>
    <property type="molecule type" value="Genomic_DNA"/>
</dbReference>
<proteinExistence type="inferred from homology"/>
<comment type="subcellular location">
    <subcellularLocation>
        <location evidence="1">Cell envelope</location>
    </subcellularLocation>
</comment>
<dbReference type="GO" id="GO:0015562">
    <property type="term" value="F:efflux transmembrane transporter activity"/>
    <property type="evidence" value="ECO:0007669"/>
    <property type="project" value="TreeGrafter"/>
</dbReference>
<organism evidence="6 7">
    <name type="scientific">Vibrio vulnificus</name>
    <dbReference type="NCBI Taxonomy" id="672"/>
    <lineage>
        <taxon>Bacteria</taxon>
        <taxon>Pseudomonadati</taxon>
        <taxon>Pseudomonadota</taxon>
        <taxon>Gammaproteobacteria</taxon>
        <taxon>Vibrionales</taxon>
        <taxon>Vibrionaceae</taxon>
        <taxon>Vibrio</taxon>
    </lineage>
</organism>
<feature type="domain" description="Multidrug resistance protein MdtA-like C-terminal permuted SH3" evidence="5">
    <location>
        <begin position="307"/>
        <end position="354"/>
    </location>
</feature>
<name>A0A2S3R7X3_VIBVL</name>
<evidence type="ECO:0000256" key="3">
    <source>
        <dbReference type="ARBA" id="ARBA00022448"/>
    </source>
</evidence>
<evidence type="ECO:0000313" key="7">
    <source>
        <dbReference type="Proteomes" id="UP000237466"/>
    </source>
</evidence>
<sequence>MNGLKSEGYNVNKWIGLTALSAALLLAGCGQQNQPAALADPNVKIVSLTDEEMIDSLYFPAVANAAERSHLSFRVAGEVRSLYVKEGDRIKKGDVIAELDPTDYRLDVDNAQARFSVVDSQFKRSEPLVKKGLLAKSQFDEIAAQRQIALAELELAKLRLSFTQLKAPVDGIISRVSVDQFENVQVGQQVVNIHSVDEVEILIQLPDQLYVNQPTREKLEQVDALVRVRSGNEYSAKIKEFTTEPDPKTGTFTVTLTMPMPEKEYILDGMAVEVTSRGEGVGLELNSGIRVPIEAIFNADGDELDREKKFVWVLNADNSVSKRQVVIGKASKESAQIIEGLTHSEQVVVAGIARLRDGIKVNVISQEANNE</sequence>
<accession>A0A2S3R7X3</accession>
<comment type="caution">
    <text evidence="6">The sequence shown here is derived from an EMBL/GenBank/DDBJ whole genome shotgun (WGS) entry which is preliminary data.</text>
</comment>
<dbReference type="Pfam" id="PF25967">
    <property type="entry name" value="RND-MFP_C"/>
    <property type="match status" value="1"/>
</dbReference>
<dbReference type="Gene3D" id="1.10.287.470">
    <property type="entry name" value="Helix hairpin bin"/>
    <property type="match status" value="1"/>
</dbReference>
<dbReference type="GO" id="GO:1990281">
    <property type="term" value="C:efflux pump complex"/>
    <property type="evidence" value="ECO:0007669"/>
    <property type="project" value="TreeGrafter"/>
</dbReference>
<dbReference type="Gene3D" id="2.40.50.100">
    <property type="match status" value="1"/>
</dbReference>
<dbReference type="PROSITE" id="PS51257">
    <property type="entry name" value="PROKAR_LIPOPROTEIN"/>
    <property type="match status" value="1"/>
</dbReference>
<dbReference type="InterPro" id="IPR058625">
    <property type="entry name" value="MdtA-like_BSH"/>
</dbReference>
<evidence type="ECO:0000256" key="2">
    <source>
        <dbReference type="ARBA" id="ARBA00009477"/>
    </source>
</evidence>
<feature type="domain" description="Multidrug resistance protein MdtA-like barrel-sandwich hybrid" evidence="4">
    <location>
        <begin position="73"/>
        <end position="193"/>
    </location>
</feature>
<evidence type="ECO:0000259" key="5">
    <source>
        <dbReference type="Pfam" id="PF25967"/>
    </source>
</evidence>
<evidence type="ECO:0000313" key="6">
    <source>
        <dbReference type="EMBL" id="POB49808.1"/>
    </source>
</evidence>
<dbReference type="RefSeq" id="WP_081090598.1">
    <property type="nucleotide sequence ID" value="NZ_CP014049.2"/>
</dbReference>
<comment type="similarity">
    <text evidence="2">Belongs to the membrane fusion protein (MFP) (TC 8.A.1) family.</text>
</comment>
<dbReference type="AlphaFoldDB" id="A0A2S3R7X3"/>
<dbReference type="Proteomes" id="UP000237466">
    <property type="component" value="Unassembled WGS sequence"/>
</dbReference>
<dbReference type="SUPFAM" id="SSF111369">
    <property type="entry name" value="HlyD-like secretion proteins"/>
    <property type="match status" value="1"/>
</dbReference>
<dbReference type="PANTHER" id="PTHR30469">
    <property type="entry name" value="MULTIDRUG RESISTANCE PROTEIN MDTA"/>
    <property type="match status" value="1"/>
</dbReference>
<dbReference type="InterPro" id="IPR058627">
    <property type="entry name" value="MdtA-like_C"/>
</dbReference>